<feature type="region of interest" description="Disordered" evidence="1">
    <location>
        <begin position="37"/>
        <end position="60"/>
    </location>
</feature>
<gene>
    <name evidence="2" type="ORF">BZ3500_MVSOF-1268-A1-R1_CHR2-1G04496</name>
</gene>
<keyword evidence="3" id="KW-1185">Reference proteome</keyword>
<organism evidence="2 3">
    <name type="scientific">Microbotryum saponariae</name>
    <dbReference type="NCBI Taxonomy" id="289078"/>
    <lineage>
        <taxon>Eukaryota</taxon>
        <taxon>Fungi</taxon>
        <taxon>Dikarya</taxon>
        <taxon>Basidiomycota</taxon>
        <taxon>Pucciniomycotina</taxon>
        <taxon>Microbotryomycetes</taxon>
        <taxon>Microbotryales</taxon>
        <taxon>Microbotryaceae</taxon>
        <taxon>Microbotryum</taxon>
    </lineage>
</organism>
<feature type="compositionally biased region" description="Basic and acidic residues" evidence="1">
    <location>
        <begin position="42"/>
        <end position="57"/>
    </location>
</feature>
<evidence type="ECO:0000256" key="1">
    <source>
        <dbReference type="SAM" id="MobiDB-lite"/>
    </source>
</evidence>
<evidence type="ECO:0000313" key="2">
    <source>
        <dbReference type="EMBL" id="SCZ88567.1"/>
    </source>
</evidence>
<dbReference type="Proteomes" id="UP000249723">
    <property type="component" value="Unassembled WGS sequence"/>
</dbReference>
<dbReference type="EMBL" id="FMWP01000012">
    <property type="protein sequence ID" value="SCZ88567.1"/>
    <property type="molecule type" value="Genomic_DNA"/>
</dbReference>
<dbReference type="AlphaFoldDB" id="A0A2X0K8U6"/>
<sequence length="118" mass="13502">MRFQSNVCARHCTPSCTLRSNRPPATCFVAKPCFRPSPPSARRADVELEQGEDHNSREMISGTVLDDMTSQRRNENNCGSLGRNVQRGREWIEGHVLQECKYREIITIEFTAKIYARS</sequence>
<reference evidence="3" key="1">
    <citation type="submission" date="2016-10" db="EMBL/GenBank/DDBJ databases">
        <authorList>
            <person name="Jeantristanb JTB J.-T."/>
            <person name="Ricardo R."/>
        </authorList>
    </citation>
    <scope>NUCLEOTIDE SEQUENCE [LARGE SCALE GENOMIC DNA]</scope>
</reference>
<accession>A0A2X0K8U6</accession>
<evidence type="ECO:0000313" key="3">
    <source>
        <dbReference type="Proteomes" id="UP000249723"/>
    </source>
</evidence>
<name>A0A2X0K8U6_9BASI</name>
<protein>
    <submittedName>
        <fullName evidence="2">BZ3500_MvSof-1268-A1-R1_Chr2-1g04496 protein</fullName>
    </submittedName>
</protein>
<proteinExistence type="predicted"/>